<protein>
    <recommendedName>
        <fullName evidence="2">Organic solvent tolerance-like N-terminal domain-containing protein</fullName>
    </recommendedName>
</protein>
<dbReference type="EMBL" id="VSSQ01039174">
    <property type="protein sequence ID" value="MPM92200.1"/>
    <property type="molecule type" value="Genomic_DNA"/>
</dbReference>
<dbReference type="Gene3D" id="2.60.450.10">
    <property type="entry name" value="Lipopolysaccharide (LPS) transport protein A like domain"/>
    <property type="match status" value="1"/>
</dbReference>
<gene>
    <name evidence="1" type="ORF">SDC9_139335</name>
</gene>
<organism evidence="1">
    <name type="scientific">bioreactor metagenome</name>
    <dbReference type="NCBI Taxonomy" id="1076179"/>
    <lineage>
        <taxon>unclassified sequences</taxon>
        <taxon>metagenomes</taxon>
        <taxon>ecological metagenomes</taxon>
    </lineage>
</organism>
<name>A0A645DRV0_9ZZZZ</name>
<proteinExistence type="predicted"/>
<accession>A0A645DRV0</accession>
<sequence>MKVKVFLFCILLTVFSMSSVFAAAPVITADRQYFDISSGLHVLSGNVHIEHNGRVVTAGEAKTNLVEIWGSGGITFTQDDINFTGNNVYVYFPSNSAKIDGGVTFSRPGIAINAECADFNWKSKVAVFNGNVQVTQNGKSWRTNSISYNVISNTVY</sequence>
<comment type="caution">
    <text evidence="1">The sequence shown here is derived from an EMBL/GenBank/DDBJ whole genome shotgun (WGS) entry which is preliminary data.</text>
</comment>
<evidence type="ECO:0008006" key="2">
    <source>
        <dbReference type="Google" id="ProtNLM"/>
    </source>
</evidence>
<evidence type="ECO:0000313" key="1">
    <source>
        <dbReference type="EMBL" id="MPM92200.1"/>
    </source>
</evidence>
<reference evidence="1" key="1">
    <citation type="submission" date="2019-08" db="EMBL/GenBank/DDBJ databases">
        <authorList>
            <person name="Kucharzyk K."/>
            <person name="Murdoch R.W."/>
            <person name="Higgins S."/>
            <person name="Loffler F."/>
        </authorList>
    </citation>
    <scope>NUCLEOTIDE SEQUENCE</scope>
</reference>
<dbReference type="AlphaFoldDB" id="A0A645DRV0"/>